<organism evidence="2 3">
    <name type="scientific">Nephila pilipes</name>
    <name type="common">Giant wood spider</name>
    <name type="synonym">Nephila maculata</name>
    <dbReference type="NCBI Taxonomy" id="299642"/>
    <lineage>
        <taxon>Eukaryota</taxon>
        <taxon>Metazoa</taxon>
        <taxon>Ecdysozoa</taxon>
        <taxon>Arthropoda</taxon>
        <taxon>Chelicerata</taxon>
        <taxon>Arachnida</taxon>
        <taxon>Araneae</taxon>
        <taxon>Araneomorphae</taxon>
        <taxon>Entelegynae</taxon>
        <taxon>Araneoidea</taxon>
        <taxon>Nephilidae</taxon>
        <taxon>Nephila</taxon>
    </lineage>
</organism>
<feature type="region of interest" description="Disordered" evidence="1">
    <location>
        <begin position="85"/>
        <end position="117"/>
    </location>
</feature>
<sequence length="117" mass="13211">MQCLSSPTTRHHEQNTIFVRKNLITCNYIFHWTNSIKKGLQSIYEGSYKVVDHTESVFRILRRGKEVSMSVVRLKTAYVPKELADIPAGGSKGKKMSSQTYEVSGSSQKTTTHSLSE</sequence>
<proteinExistence type="predicted"/>
<feature type="compositionally biased region" description="Polar residues" evidence="1">
    <location>
        <begin position="96"/>
        <end position="117"/>
    </location>
</feature>
<dbReference type="AlphaFoldDB" id="A0A8X6Q9E5"/>
<reference evidence="2" key="1">
    <citation type="submission" date="2020-08" db="EMBL/GenBank/DDBJ databases">
        <title>Multicomponent nature underlies the extraordinary mechanical properties of spider dragline silk.</title>
        <authorList>
            <person name="Kono N."/>
            <person name="Nakamura H."/>
            <person name="Mori M."/>
            <person name="Yoshida Y."/>
            <person name="Ohtoshi R."/>
            <person name="Malay A.D."/>
            <person name="Moran D.A.P."/>
            <person name="Tomita M."/>
            <person name="Numata K."/>
            <person name="Arakawa K."/>
        </authorList>
    </citation>
    <scope>NUCLEOTIDE SEQUENCE</scope>
</reference>
<dbReference type="OrthoDB" id="422540at2759"/>
<dbReference type="Proteomes" id="UP000887013">
    <property type="component" value="Unassembled WGS sequence"/>
</dbReference>
<evidence type="ECO:0000313" key="2">
    <source>
        <dbReference type="EMBL" id="GFU02502.1"/>
    </source>
</evidence>
<accession>A0A8X6Q9E5</accession>
<keyword evidence="3" id="KW-1185">Reference proteome</keyword>
<dbReference type="EMBL" id="BMAW01123261">
    <property type="protein sequence ID" value="GFU02502.1"/>
    <property type="molecule type" value="Genomic_DNA"/>
</dbReference>
<gene>
    <name evidence="2" type="ORF">NPIL_702051</name>
</gene>
<protein>
    <submittedName>
        <fullName evidence="2">Uncharacterized protein</fullName>
    </submittedName>
</protein>
<name>A0A8X6Q9E5_NEPPI</name>
<comment type="caution">
    <text evidence="2">The sequence shown here is derived from an EMBL/GenBank/DDBJ whole genome shotgun (WGS) entry which is preliminary data.</text>
</comment>
<evidence type="ECO:0000313" key="3">
    <source>
        <dbReference type="Proteomes" id="UP000887013"/>
    </source>
</evidence>
<evidence type="ECO:0000256" key="1">
    <source>
        <dbReference type="SAM" id="MobiDB-lite"/>
    </source>
</evidence>